<dbReference type="HOGENOM" id="CLU_435359_0_0_0"/>
<dbReference type="RefSeq" id="WP_014436255.1">
    <property type="nucleotide sequence ID" value="NC_017080.1"/>
</dbReference>
<dbReference type="EMBL" id="AP012338">
    <property type="protein sequence ID" value="BAM03035.1"/>
    <property type="molecule type" value="Genomic_DNA"/>
</dbReference>
<dbReference type="Pfam" id="PF06452">
    <property type="entry name" value="CBM9_1"/>
    <property type="match status" value="1"/>
</dbReference>
<accession>I0ICP7</accession>
<evidence type="ECO:0000313" key="3">
    <source>
        <dbReference type="EMBL" id="BAM03035.1"/>
    </source>
</evidence>
<dbReference type="eggNOG" id="COG1649">
    <property type="taxonomic scope" value="Bacteria"/>
</dbReference>
<dbReference type="Proteomes" id="UP000007881">
    <property type="component" value="Chromosome"/>
</dbReference>
<gene>
    <name evidence="3" type="ordered locus">PSMK_08760</name>
</gene>
<dbReference type="InterPro" id="IPR010502">
    <property type="entry name" value="Carb-bd_dom_fam9"/>
</dbReference>
<dbReference type="OrthoDB" id="212350at2"/>
<organism evidence="3 4">
    <name type="scientific">Phycisphaera mikurensis (strain NBRC 102666 / KCTC 22515 / FYK2301M01)</name>
    <dbReference type="NCBI Taxonomy" id="1142394"/>
    <lineage>
        <taxon>Bacteria</taxon>
        <taxon>Pseudomonadati</taxon>
        <taxon>Planctomycetota</taxon>
        <taxon>Phycisphaerae</taxon>
        <taxon>Phycisphaerales</taxon>
        <taxon>Phycisphaeraceae</taxon>
        <taxon>Phycisphaera</taxon>
    </lineage>
</organism>
<dbReference type="STRING" id="1142394.PSMK_08760"/>
<protein>
    <recommendedName>
        <fullName evidence="2">Carbohydrate-binding domain-containing protein</fullName>
    </recommendedName>
</protein>
<sequence>MRNPRLLCLTLAVAVAPVPSAWAEPEKKLIQLGWDGGTPGKMLANLERMKAGPFDGYVFKLPEVDADTEARPLPLQNLFTTEPHPAALFEPHLEDMRTLKERGLGNMTHNMVKIWCTGRDGWDWFNDDHWAAAEENWRNLVKLASVGDADIMFDPESYYTKIEPNYFWVFNHQDNPRADEKTIGEYEEVVRQRGRQFVRALAEVDPDIDILSMYGLNKTTDAVLNADSPAEADAALEAQLYYNLLPAFVAGVLEEAHDGFTFHDGNEMAYYYTSPEEFEHARERMKGPVRRALPPDAQKHFDDHYRAAQAIYASDLFPYDADDGAYRAFFRTVMPRDRQAELLAHNVYHALATADEYAWYYNDGAIDNWTGDVPAGMHEAIRRARGLLEAGEPFPPGMVAEVEAAKEAYQRQVTGDLHIATADLTSVSTPPRIDGDVDDAAWKETQRHGPMHALSSNPTDQPGEDAFVRVAADAENLYVLVEAMDDRTDHLDLRGDGRDGDVWAGDDVEVAVSDPDNADRFFLFMVNPAGTIYDAELRVDAEGELSFDTGGYDPDWQRAVEVHDDRWVVEIAIPWSAVGGRPRNDQPLRMNVARSFGDRPGPGFVSWSQTIDSFLTPAHFAELRPAGN</sequence>
<evidence type="ECO:0000313" key="4">
    <source>
        <dbReference type="Proteomes" id="UP000007881"/>
    </source>
</evidence>
<dbReference type="SUPFAM" id="SSF49344">
    <property type="entry name" value="CBD9-like"/>
    <property type="match status" value="1"/>
</dbReference>
<dbReference type="Gene3D" id="2.60.40.1190">
    <property type="match status" value="1"/>
</dbReference>
<feature type="signal peptide" evidence="1">
    <location>
        <begin position="1"/>
        <end position="23"/>
    </location>
</feature>
<dbReference type="AlphaFoldDB" id="I0ICP7"/>
<proteinExistence type="predicted"/>
<dbReference type="GO" id="GO:0004553">
    <property type="term" value="F:hydrolase activity, hydrolyzing O-glycosyl compounds"/>
    <property type="evidence" value="ECO:0007669"/>
    <property type="project" value="InterPro"/>
</dbReference>
<dbReference type="KEGG" id="phm:PSMK_08760"/>
<keyword evidence="4" id="KW-1185">Reference proteome</keyword>
<name>I0ICP7_PHYMF</name>
<reference evidence="3 4" key="1">
    <citation type="submission" date="2012-02" db="EMBL/GenBank/DDBJ databases">
        <title>Complete genome sequence of Phycisphaera mikurensis NBRC 102666.</title>
        <authorList>
            <person name="Ankai A."/>
            <person name="Hosoyama A."/>
            <person name="Terui Y."/>
            <person name="Sekine M."/>
            <person name="Fukai R."/>
            <person name="Kato Y."/>
            <person name="Nakamura S."/>
            <person name="Yamada-Narita S."/>
            <person name="Kawakoshi A."/>
            <person name="Fukunaga Y."/>
            <person name="Yamazaki S."/>
            <person name="Fujita N."/>
        </authorList>
    </citation>
    <scope>NUCLEOTIDE SEQUENCE [LARGE SCALE GENOMIC DNA]</scope>
    <source>
        <strain evidence="4">NBRC 102666 / KCTC 22515 / FYK2301M01</strain>
    </source>
</reference>
<keyword evidence="1" id="KW-0732">Signal</keyword>
<dbReference type="GO" id="GO:0016052">
    <property type="term" value="P:carbohydrate catabolic process"/>
    <property type="evidence" value="ECO:0007669"/>
    <property type="project" value="InterPro"/>
</dbReference>
<feature type="domain" description="Carbohydrate-binding" evidence="2">
    <location>
        <begin position="433"/>
        <end position="593"/>
    </location>
</feature>
<evidence type="ECO:0000259" key="2">
    <source>
        <dbReference type="Pfam" id="PF06452"/>
    </source>
</evidence>
<feature type="chain" id="PRO_5003629591" description="Carbohydrate-binding domain-containing protein" evidence="1">
    <location>
        <begin position="24"/>
        <end position="628"/>
    </location>
</feature>
<dbReference type="GO" id="GO:0030246">
    <property type="term" value="F:carbohydrate binding"/>
    <property type="evidence" value="ECO:0007669"/>
    <property type="project" value="InterPro"/>
</dbReference>
<evidence type="ECO:0000256" key="1">
    <source>
        <dbReference type="SAM" id="SignalP"/>
    </source>
</evidence>